<dbReference type="Gene3D" id="3.40.50.1100">
    <property type="match status" value="2"/>
</dbReference>
<evidence type="ECO:0000313" key="9">
    <source>
        <dbReference type="EMBL" id="EZG67412.1"/>
    </source>
</evidence>
<accession>A0A023B7J8</accession>
<dbReference type="eggNOG" id="KOG1252">
    <property type="taxonomic scope" value="Eukaryota"/>
</dbReference>
<feature type="compositionally biased region" description="Polar residues" evidence="7">
    <location>
        <begin position="42"/>
        <end position="59"/>
    </location>
</feature>
<comment type="catalytic activity">
    <reaction evidence="6">
        <text>L-homocysteine + L-serine = L,L-cystathionine + H2O</text>
        <dbReference type="Rhea" id="RHEA:10112"/>
        <dbReference type="ChEBI" id="CHEBI:15377"/>
        <dbReference type="ChEBI" id="CHEBI:33384"/>
        <dbReference type="ChEBI" id="CHEBI:58161"/>
        <dbReference type="ChEBI" id="CHEBI:58199"/>
        <dbReference type="EC" id="4.2.1.22"/>
    </reaction>
</comment>
<dbReference type="EC" id="4.2.1.22" evidence="4"/>
<evidence type="ECO:0000256" key="7">
    <source>
        <dbReference type="SAM" id="MobiDB-lite"/>
    </source>
</evidence>
<evidence type="ECO:0000259" key="8">
    <source>
        <dbReference type="Pfam" id="PF00291"/>
    </source>
</evidence>
<dbReference type="RefSeq" id="XP_011130245.1">
    <property type="nucleotide sequence ID" value="XM_011131943.1"/>
</dbReference>
<keyword evidence="5" id="KW-0663">Pyridoxal phosphate</keyword>
<dbReference type="GO" id="GO:0004122">
    <property type="term" value="F:cystathionine beta-synthase activity"/>
    <property type="evidence" value="ECO:0007669"/>
    <property type="project" value="UniProtKB-EC"/>
</dbReference>
<name>A0A023B7J8_GRENI</name>
<keyword evidence="10" id="KW-1185">Reference proteome</keyword>
<evidence type="ECO:0000256" key="1">
    <source>
        <dbReference type="ARBA" id="ARBA00001933"/>
    </source>
</evidence>
<comment type="similarity">
    <text evidence="3">Belongs to the cysteine synthase/cystathionine beta-synthase family.</text>
</comment>
<feature type="region of interest" description="Disordered" evidence="7">
    <location>
        <begin position="42"/>
        <end position="62"/>
    </location>
</feature>
<sequence length="605" mass="67463">MVSITTSSTAYNPAAEKALRECVSDALKARYVPTYDAAKIDNTSVDNTGSGGNTSSVENASVPDYNGVRTELTEPVTYPERTPKAVIDKVYESVGHTPMIRLHNIELANNLECELYGKLEFMNAGGSIKDRIARRMIERTGDTLRRGDFIVEATSGNTGIGLGMVCAAEGYRLVVVMPEKMSREKENTLTALGAIVIRTRNSAAWNDEDSHIAIAYKLRDLINERSEQLGGARAYCLDQYQAVGNIEAHYAETAEEIVEQMQGRVDYFIAGCGTGGTFTGTSKKLKEKIPHIKCVQADPAGSVMHKPLEEIKGKKCSRSYEVEGIGYDFHPPCFDQKIVDAYEIVDDKDAFKRARELIKIEGVLCGGSAGSALEAAIRTARRATPGSRIVFIIPDSVRNYISKFIADDWMLVHHIFNDPEEHKDYVLGEGDSRYNTELTTFPTFKLPKVDGKETVVDVYSKYFYGSHTLPSRCSHVAVVEGKELKGIVSYGQLEELILQQKNDNKAIINYALPYSITFVNKTVTNENINEIRTHLLSQEFEPKLKSPLVIVTDEPRRENECLSDYKSRILAHYQWDQSEVNGMTPSLFMSALRKFDTPKENHQKA</sequence>
<comment type="cofactor">
    <cofactor evidence="1">
        <name>pyridoxal 5'-phosphate</name>
        <dbReference type="ChEBI" id="CHEBI:597326"/>
    </cofactor>
</comment>
<dbReference type="FunFam" id="3.40.50.1100:FF:000003">
    <property type="entry name" value="Cystathionine beta-synthase"/>
    <property type="match status" value="1"/>
</dbReference>
<feature type="domain" description="Tryptophan synthase beta chain-like PALP" evidence="8">
    <location>
        <begin position="93"/>
        <end position="395"/>
    </location>
</feature>
<dbReference type="GeneID" id="22912530"/>
<dbReference type="PANTHER" id="PTHR10314">
    <property type="entry name" value="CYSTATHIONINE BETA-SYNTHASE"/>
    <property type="match status" value="1"/>
</dbReference>
<keyword evidence="9" id="KW-0808">Transferase</keyword>
<dbReference type="InterPro" id="IPR001216">
    <property type="entry name" value="P-phosphate_BS"/>
</dbReference>
<dbReference type="Pfam" id="PF00291">
    <property type="entry name" value="PALP"/>
    <property type="match status" value="1"/>
</dbReference>
<evidence type="ECO:0000313" key="10">
    <source>
        <dbReference type="Proteomes" id="UP000019763"/>
    </source>
</evidence>
<dbReference type="AlphaFoldDB" id="A0A023B7J8"/>
<reference evidence="9" key="1">
    <citation type="submission" date="2013-12" db="EMBL/GenBank/DDBJ databases">
        <authorList>
            <person name="Omoto C.K."/>
            <person name="Sibley D."/>
            <person name="Venepally P."/>
            <person name="Hadjithomas M."/>
            <person name="Karamycheva S."/>
            <person name="Brunk B."/>
            <person name="Roos D."/>
            <person name="Caler E."/>
            <person name="Lorenzi H."/>
        </authorList>
    </citation>
    <scope>NUCLEOTIDE SEQUENCE</scope>
</reference>
<comment type="caution">
    <text evidence="9">The sequence shown here is derived from an EMBL/GenBank/DDBJ whole genome shotgun (WGS) entry which is preliminary data.</text>
</comment>
<dbReference type="CDD" id="cd01561">
    <property type="entry name" value="CBS_like"/>
    <property type="match status" value="1"/>
</dbReference>
<dbReference type="InterPro" id="IPR001926">
    <property type="entry name" value="TrpB-like_PALP"/>
</dbReference>
<dbReference type="GO" id="GO:0006535">
    <property type="term" value="P:cysteine biosynthetic process from serine"/>
    <property type="evidence" value="ECO:0007669"/>
    <property type="project" value="InterPro"/>
</dbReference>
<protein>
    <recommendedName>
        <fullName evidence="4">cystathionine beta-synthase</fullName>
        <ecNumber evidence="4">4.2.1.22</ecNumber>
    </recommendedName>
</protein>
<dbReference type="EMBL" id="AFNH02000517">
    <property type="protein sequence ID" value="EZG67412.1"/>
    <property type="molecule type" value="Genomic_DNA"/>
</dbReference>
<dbReference type="FunFam" id="3.40.50.1100:FF:000118">
    <property type="entry name" value="Related to CYS4-cystathionine beta-synthase"/>
    <property type="match status" value="1"/>
</dbReference>
<dbReference type="OrthoDB" id="10259545at2759"/>
<organism evidence="9 10">
    <name type="scientific">Gregarina niphandrodes</name>
    <name type="common">Septate eugregarine</name>
    <dbReference type="NCBI Taxonomy" id="110365"/>
    <lineage>
        <taxon>Eukaryota</taxon>
        <taxon>Sar</taxon>
        <taxon>Alveolata</taxon>
        <taxon>Apicomplexa</taxon>
        <taxon>Conoidasida</taxon>
        <taxon>Gregarinasina</taxon>
        <taxon>Eugregarinorida</taxon>
        <taxon>Gregarinidae</taxon>
        <taxon>Gregarina</taxon>
    </lineage>
</organism>
<proteinExistence type="inferred from homology"/>
<evidence type="ECO:0000256" key="2">
    <source>
        <dbReference type="ARBA" id="ARBA00005003"/>
    </source>
</evidence>
<gene>
    <name evidence="9" type="ORF">GNI_068870</name>
</gene>
<dbReference type="InterPro" id="IPR050214">
    <property type="entry name" value="Cys_Synth/Cystath_Beta-Synth"/>
</dbReference>
<dbReference type="Proteomes" id="UP000019763">
    <property type="component" value="Unassembled WGS sequence"/>
</dbReference>
<evidence type="ECO:0000256" key="6">
    <source>
        <dbReference type="ARBA" id="ARBA00047490"/>
    </source>
</evidence>
<evidence type="ECO:0000256" key="3">
    <source>
        <dbReference type="ARBA" id="ARBA00007103"/>
    </source>
</evidence>
<dbReference type="InterPro" id="IPR036052">
    <property type="entry name" value="TrpB-like_PALP_sf"/>
</dbReference>
<evidence type="ECO:0000256" key="4">
    <source>
        <dbReference type="ARBA" id="ARBA00012041"/>
    </source>
</evidence>
<dbReference type="VEuPathDB" id="CryptoDB:GNI_068870"/>
<comment type="pathway">
    <text evidence="2">Amino-acid biosynthesis; L-cysteine biosynthesis; L-cysteine from L-homocysteine and L-serine: step 1/2.</text>
</comment>
<evidence type="ECO:0000256" key="5">
    <source>
        <dbReference type="ARBA" id="ARBA00022898"/>
    </source>
</evidence>
<dbReference type="PROSITE" id="PS00901">
    <property type="entry name" value="CYS_SYNTHASE"/>
    <property type="match status" value="1"/>
</dbReference>
<dbReference type="SUPFAM" id="SSF53686">
    <property type="entry name" value="Tryptophan synthase beta subunit-like PLP-dependent enzymes"/>
    <property type="match status" value="1"/>
</dbReference>
<dbReference type="GO" id="GO:0016740">
    <property type="term" value="F:transferase activity"/>
    <property type="evidence" value="ECO:0007669"/>
    <property type="project" value="UniProtKB-KW"/>
</dbReference>